<dbReference type="GO" id="GO:0005886">
    <property type="term" value="C:plasma membrane"/>
    <property type="evidence" value="ECO:0007669"/>
    <property type="project" value="TreeGrafter"/>
</dbReference>
<dbReference type="EMBL" id="JH795860">
    <property type="protein sequence ID" value="EJU03200.1"/>
    <property type="molecule type" value="Genomic_DNA"/>
</dbReference>
<evidence type="ECO:0000256" key="3">
    <source>
        <dbReference type="ARBA" id="ARBA00022448"/>
    </source>
</evidence>
<dbReference type="AlphaFoldDB" id="M5G4R0"/>
<dbReference type="PANTHER" id="PTHR13018">
    <property type="entry name" value="PROBABLE MEMBRANE PROTEIN DUF221-RELATED"/>
    <property type="match status" value="1"/>
</dbReference>
<comment type="similarity">
    <text evidence="2">Belongs to the CSC1 (TC 1.A.17) family.</text>
</comment>
<evidence type="ECO:0000259" key="10">
    <source>
        <dbReference type="Pfam" id="PF13967"/>
    </source>
</evidence>
<keyword evidence="4 8" id="KW-0812">Transmembrane</keyword>
<evidence type="ECO:0000256" key="2">
    <source>
        <dbReference type="ARBA" id="ARBA00007779"/>
    </source>
</evidence>
<evidence type="ECO:0000259" key="9">
    <source>
        <dbReference type="Pfam" id="PF02714"/>
    </source>
</evidence>
<feature type="region of interest" description="Disordered" evidence="7">
    <location>
        <begin position="1002"/>
        <end position="1084"/>
    </location>
</feature>
<dbReference type="GO" id="GO:0005227">
    <property type="term" value="F:calcium-activated cation channel activity"/>
    <property type="evidence" value="ECO:0007669"/>
    <property type="project" value="InterPro"/>
</dbReference>
<keyword evidence="6 8" id="KW-0472">Membrane</keyword>
<evidence type="ECO:0000259" key="11">
    <source>
        <dbReference type="Pfam" id="PF14703"/>
    </source>
</evidence>
<feature type="domain" description="CSC1/OSCA1-like cytosolic" evidence="11">
    <location>
        <begin position="299"/>
        <end position="512"/>
    </location>
</feature>
<sequence>MTTVNDRSTYSGLYSGLANNAVFAVIVSGVGLTVFESLRRVRAHTNRPDVKQSKLGGPLGSVETWEFGYFYMARSWSLHPPPILKAIPLSWIWPTLRYSEHNLPALTRSLDAVVHVRYLTASFLFALLHTCTSLPILLVIHLLFNPSDILPGSMNKASLQYLVTSDRFLWVHVVILFWLTGTWIWALIWLTRGALRYRHEVIVDSYNRAAQSTPSADMKKFRGRRFRTVMIENIPVYMRSEEALKNYFERYLAMPSLRAAFLQRGWLGWWGVIRNQLIRDLEPLPLDEEAQEHGDMPKVEQVVFARKTTELQALLEQREVLLGKLEALHVKLASNVLAAVAARLAAKEHASIESPTAEKFARKPRLIGGLQTNSSLDKLVEALGPFAKAFSQEKIQSPPLPVTGDTIWEALYRVPPELLHPYQPLIRMKPRYTGRMDVAIDYYALKLATVDKQIEEERAIDEAKREPSTTAFVTFVAPHHARKAFRFLAFNPRSPDTCFVTPAPDPSDIIWKRATRPNFRGAFLRDLLVSIGVWTFTLLWVPPVCPILLALRRSLAHRMAFPAAAPFFVGGASTLRKRAQATKPRVYDYSYWLPTHMLVLLIMHVFAILNPLVIPFCLIYLAFEFVIVKHQKMQVFSRAFETNGFNINHRILRFSCDGLVFSQVIFLVLMIIIKKVGEAVLTGLLILATIMVKLYLSRKCKTAYGAADKLEADWICSTGSIMPTSQHRHELPSIASRETLPLYGPRVDNVITSLGQLAEATVHTADDNLTNEVEHPCMSTTALDAADENPIVTAHPTTAKWDDSVPYDASYENPLYTTSLDKFMWLPRNPLARLDLDDGVRIHVVLLSRPDRNWRGVGRLPRELEAQLFGDIPGTRPSGEVLLTDHDSQSYEPRSSITQEPLLKPNVRLTRDDALEEIELPPILAARVQHPEQETDIEEVEGTTLQERIRPPLSRARSFKSQASKQPSLRHTSSAENWFPGHIMREEPNELGIPPLSTVGLPETSSDGALPVIGLGGEESRISSTPGNTHGSALSSFRALANLVMREARQEKEDREKKDKKEDESRNPRSSLAQILDAHGRVNE</sequence>
<evidence type="ECO:0000256" key="6">
    <source>
        <dbReference type="ARBA" id="ARBA00023136"/>
    </source>
</evidence>
<dbReference type="Pfam" id="PF02714">
    <property type="entry name" value="RSN1_7TM"/>
    <property type="match status" value="1"/>
</dbReference>
<evidence type="ECO:0000256" key="1">
    <source>
        <dbReference type="ARBA" id="ARBA00004141"/>
    </source>
</evidence>
<evidence type="ECO:0000313" key="13">
    <source>
        <dbReference type="Proteomes" id="UP000030653"/>
    </source>
</evidence>
<keyword evidence="5 8" id="KW-1133">Transmembrane helix</keyword>
<dbReference type="PANTHER" id="PTHR13018:SF139">
    <property type="entry name" value="PHOSPHATE METABOLISM PROTEIN 7"/>
    <property type="match status" value="1"/>
</dbReference>
<feature type="domain" description="CSC1/OSCA1-like 7TM region" evidence="9">
    <location>
        <begin position="573"/>
        <end position="669"/>
    </location>
</feature>
<feature type="compositionally biased region" description="Polar residues" evidence="7">
    <location>
        <begin position="1022"/>
        <end position="1035"/>
    </location>
</feature>
<name>M5G4R0_DACPD</name>
<dbReference type="OrthoDB" id="1689567at2759"/>
<evidence type="ECO:0000256" key="7">
    <source>
        <dbReference type="SAM" id="MobiDB-lite"/>
    </source>
</evidence>
<feature type="region of interest" description="Disordered" evidence="7">
    <location>
        <begin position="930"/>
        <end position="974"/>
    </location>
</feature>
<reference evidence="12 13" key="1">
    <citation type="journal article" date="2012" name="Science">
        <title>The Paleozoic origin of enzymatic lignin decomposition reconstructed from 31 fungal genomes.</title>
        <authorList>
            <person name="Floudas D."/>
            <person name="Binder M."/>
            <person name="Riley R."/>
            <person name="Barry K."/>
            <person name="Blanchette R.A."/>
            <person name="Henrissat B."/>
            <person name="Martinez A.T."/>
            <person name="Otillar R."/>
            <person name="Spatafora J.W."/>
            <person name="Yadav J.S."/>
            <person name="Aerts A."/>
            <person name="Benoit I."/>
            <person name="Boyd A."/>
            <person name="Carlson A."/>
            <person name="Copeland A."/>
            <person name="Coutinho P.M."/>
            <person name="de Vries R.P."/>
            <person name="Ferreira P."/>
            <person name="Findley K."/>
            <person name="Foster B."/>
            <person name="Gaskell J."/>
            <person name="Glotzer D."/>
            <person name="Gorecki P."/>
            <person name="Heitman J."/>
            <person name="Hesse C."/>
            <person name="Hori C."/>
            <person name="Igarashi K."/>
            <person name="Jurgens J.A."/>
            <person name="Kallen N."/>
            <person name="Kersten P."/>
            <person name="Kohler A."/>
            <person name="Kuees U."/>
            <person name="Kumar T.K.A."/>
            <person name="Kuo A."/>
            <person name="LaButti K."/>
            <person name="Larrondo L.F."/>
            <person name="Lindquist E."/>
            <person name="Ling A."/>
            <person name="Lombard V."/>
            <person name="Lucas S."/>
            <person name="Lundell T."/>
            <person name="Martin R."/>
            <person name="McLaughlin D.J."/>
            <person name="Morgenstern I."/>
            <person name="Morin E."/>
            <person name="Murat C."/>
            <person name="Nagy L.G."/>
            <person name="Nolan M."/>
            <person name="Ohm R.A."/>
            <person name="Patyshakuliyeva A."/>
            <person name="Rokas A."/>
            <person name="Ruiz-Duenas F.J."/>
            <person name="Sabat G."/>
            <person name="Salamov A."/>
            <person name="Samejima M."/>
            <person name="Schmutz J."/>
            <person name="Slot J.C."/>
            <person name="St John F."/>
            <person name="Stenlid J."/>
            <person name="Sun H."/>
            <person name="Sun S."/>
            <person name="Syed K."/>
            <person name="Tsang A."/>
            <person name="Wiebenga A."/>
            <person name="Young D."/>
            <person name="Pisabarro A."/>
            <person name="Eastwood D.C."/>
            <person name="Martin F."/>
            <person name="Cullen D."/>
            <person name="Grigoriev I.V."/>
            <person name="Hibbett D.S."/>
        </authorList>
    </citation>
    <scope>NUCLEOTIDE SEQUENCE [LARGE SCALE GENOMIC DNA]</scope>
    <source>
        <strain evidence="12 13">DJM-731 SS1</strain>
    </source>
</reference>
<dbReference type="GeneID" id="63692658"/>
<feature type="transmembrane region" description="Helical" evidence="8">
    <location>
        <begin position="118"/>
        <end position="144"/>
    </location>
</feature>
<dbReference type="InterPro" id="IPR045122">
    <property type="entry name" value="Csc1-like"/>
</dbReference>
<dbReference type="RefSeq" id="XP_040630094.1">
    <property type="nucleotide sequence ID" value="XM_040777596.1"/>
</dbReference>
<feature type="domain" description="CSC1/OSCA1-like N-terminal transmembrane" evidence="10">
    <location>
        <begin position="70"/>
        <end position="188"/>
    </location>
</feature>
<feature type="transmembrane region" description="Helical" evidence="8">
    <location>
        <begin position="679"/>
        <end position="696"/>
    </location>
</feature>
<dbReference type="Proteomes" id="UP000030653">
    <property type="component" value="Unassembled WGS sequence"/>
</dbReference>
<dbReference type="InterPro" id="IPR003864">
    <property type="entry name" value="CSC1/OSCA1-like_7TM"/>
</dbReference>
<gene>
    <name evidence="12" type="ORF">DACRYDRAFT_99538</name>
</gene>
<feature type="compositionally biased region" description="Basic and acidic residues" evidence="7">
    <location>
        <begin position="1046"/>
        <end position="1067"/>
    </location>
</feature>
<evidence type="ECO:0008006" key="14">
    <source>
        <dbReference type="Google" id="ProtNLM"/>
    </source>
</evidence>
<organism evidence="12 13">
    <name type="scientific">Dacryopinax primogenitus (strain DJM 731)</name>
    <name type="common">Brown rot fungus</name>
    <dbReference type="NCBI Taxonomy" id="1858805"/>
    <lineage>
        <taxon>Eukaryota</taxon>
        <taxon>Fungi</taxon>
        <taxon>Dikarya</taxon>
        <taxon>Basidiomycota</taxon>
        <taxon>Agaricomycotina</taxon>
        <taxon>Dacrymycetes</taxon>
        <taxon>Dacrymycetales</taxon>
        <taxon>Dacrymycetaceae</taxon>
        <taxon>Dacryopinax</taxon>
    </lineage>
</organism>
<dbReference type="STRING" id="1858805.M5G4R0"/>
<feature type="transmembrane region" description="Helical" evidence="8">
    <location>
        <begin position="612"/>
        <end position="630"/>
    </location>
</feature>
<proteinExistence type="inferred from homology"/>
<dbReference type="InterPro" id="IPR027815">
    <property type="entry name" value="CSC1/OSCA1-like_cyt"/>
</dbReference>
<evidence type="ECO:0000256" key="4">
    <source>
        <dbReference type="ARBA" id="ARBA00022692"/>
    </source>
</evidence>
<protein>
    <recommendedName>
        <fullName evidence="14">DUF221-domain-containing protein</fullName>
    </recommendedName>
</protein>
<dbReference type="Pfam" id="PF14703">
    <property type="entry name" value="PHM7_cyt"/>
    <property type="match status" value="1"/>
</dbReference>
<evidence type="ECO:0000313" key="12">
    <source>
        <dbReference type="EMBL" id="EJU03200.1"/>
    </source>
</evidence>
<dbReference type="Pfam" id="PF13967">
    <property type="entry name" value="RSN1_TM"/>
    <property type="match status" value="1"/>
</dbReference>
<feature type="transmembrane region" description="Helical" evidence="8">
    <location>
        <begin position="12"/>
        <end position="35"/>
    </location>
</feature>
<feature type="transmembrane region" description="Helical" evidence="8">
    <location>
        <begin position="527"/>
        <end position="549"/>
    </location>
</feature>
<dbReference type="InterPro" id="IPR032880">
    <property type="entry name" value="CSC1/OSCA1-like_N"/>
</dbReference>
<feature type="compositionally biased region" description="Polar residues" evidence="7">
    <location>
        <begin position="959"/>
        <end position="974"/>
    </location>
</feature>
<evidence type="ECO:0000256" key="5">
    <source>
        <dbReference type="ARBA" id="ARBA00022989"/>
    </source>
</evidence>
<accession>M5G4R0</accession>
<feature type="transmembrane region" description="Helical" evidence="8">
    <location>
        <begin position="168"/>
        <end position="190"/>
    </location>
</feature>
<keyword evidence="13" id="KW-1185">Reference proteome</keyword>
<keyword evidence="3" id="KW-0813">Transport</keyword>
<evidence type="ECO:0000256" key="8">
    <source>
        <dbReference type="SAM" id="Phobius"/>
    </source>
</evidence>
<comment type="subcellular location">
    <subcellularLocation>
        <location evidence="1">Membrane</location>
        <topology evidence="1">Multi-pass membrane protein</topology>
    </subcellularLocation>
</comment>
<dbReference type="HOGENOM" id="CLU_285606_0_0_1"/>
<feature type="transmembrane region" description="Helical" evidence="8">
    <location>
        <begin position="651"/>
        <end position="673"/>
    </location>
</feature>